<organism evidence="1 2">
    <name type="scientific">Aureispira anguillae</name>
    <dbReference type="NCBI Taxonomy" id="2864201"/>
    <lineage>
        <taxon>Bacteria</taxon>
        <taxon>Pseudomonadati</taxon>
        <taxon>Bacteroidota</taxon>
        <taxon>Saprospiria</taxon>
        <taxon>Saprospirales</taxon>
        <taxon>Saprospiraceae</taxon>
        <taxon>Aureispira</taxon>
    </lineage>
</organism>
<name>A0A916DSP6_9BACT</name>
<dbReference type="EMBL" id="AP026867">
    <property type="protein sequence ID" value="BDS12021.1"/>
    <property type="molecule type" value="Genomic_DNA"/>
</dbReference>
<dbReference type="KEGG" id="aup:AsAng_0027360"/>
<evidence type="ECO:0000313" key="2">
    <source>
        <dbReference type="Proteomes" id="UP001060919"/>
    </source>
</evidence>
<dbReference type="AlphaFoldDB" id="A0A916DSP6"/>
<evidence type="ECO:0000313" key="1">
    <source>
        <dbReference type="EMBL" id="BDS12021.1"/>
    </source>
</evidence>
<proteinExistence type="predicted"/>
<sequence length="34" mass="4304">MLREETSFIINEILFMKWWQLMGYIGRFLFFSKK</sequence>
<gene>
    <name evidence="1" type="ORF">AsAng_0027360</name>
</gene>
<accession>A0A916DSP6</accession>
<keyword evidence="2" id="KW-1185">Reference proteome</keyword>
<reference evidence="1" key="1">
    <citation type="submission" date="2022-09" db="EMBL/GenBank/DDBJ databases">
        <title>Aureispira anguillicida sp. nov., isolated from Leptocephalus of Japanese eel Anguilla japonica.</title>
        <authorList>
            <person name="Yuasa K."/>
            <person name="Mekata T."/>
            <person name="Ikunari K."/>
        </authorList>
    </citation>
    <scope>NUCLEOTIDE SEQUENCE</scope>
    <source>
        <strain evidence="1">EL160426</strain>
    </source>
</reference>
<dbReference type="Proteomes" id="UP001060919">
    <property type="component" value="Chromosome"/>
</dbReference>
<protein>
    <submittedName>
        <fullName evidence="1">Uncharacterized protein</fullName>
    </submittedName>
</protein>